<keyword evidence="2" id="KW-1185">Reference proteome</keyword>
<organism evidence="1 2">
    <name type="scientific">Racocetra persica</name>
    <dbReference type="NCBI Taxonomy" id="160502"/>
    <lineage>
        <taxon>Eukaryota</taxon>
        <taxon>Fungi</taxon>
        <taxon>Fungi incertae sedis</taxon>
        <taxon>Mucoromycota</taxon>
        <taxon>Glomeromycotina</taxon>
        <taxon>Glomeromycetes</taxon>
        <taxon>Diversisporales</taxon>
        <taxon>Gigasporaceae</taxon>
        <taxon>Racocetra</taxon>
    </lineage>
</organism>
<comment type="caution">
    <text evidence="1">The sequence shown here is derived from an EMBL/GenBank/DDBJ whole genome shotgun (WGS) entry which is preliminary data.</text>
</comment>
<evidence type="ECO:0000313" key="1">
    <source>
        <dbReference type="EMBL" id="CAG8814829.1"/>
    </source>
</evidence>
<dbReference type="EMBL" id="CAJVQC010076606">
    <property type="protein sequence ID" value="CAG8814829.1"/>
    <property type="molecule type" value="Genomic_DNA"/>
</dbReference>
<proteinExistence type="predicted"/>
<protein>
    <submittedName>
        <fullName evidence="1">32286_t:CDS:1</fullName>
    </submittedName>
</protein>
<feature type="non-terminal residue" evidence="1">
    <location>
        <position position="1"/>
    </location>
</feature>
<gene>
    <name evidence="1" type="ORF">RPERSI_LOCUS24083</name>
</gene>
<name>A0ACA9RWG0_9GLOM</name>
<dbReference type="Proteomes" id="UP000789920">
    <property type="component" value="Unassembled WGS sequence"/>
</dbReference>
<sequence>AHGKTPCEVMYGYKLLGIYQKFNPTDPVDFQEIEVQEAQITL</sequence>
<feature type="non-terminal residue" evidence="1">
    <location>
        <position position="42"/>
    </location>
</feature>
<evidence type="ECO:0000313" key="2">
    <source>
        <dbReference type="Proteomes" id="UP000789920"/>
    </source>
</evidence>
<accession>A0ACA9RWG0</accession>
<reference evidence="1" key="1">
    <citation type="submission" date="2021-06" db="EMBL/GenBank/DDBJ databases">
        <authorList>
            <person name="Kallberg Y."/>
            <person name="Tangrot J."/>
            <person name="Rosling A."/>
        </authorList>
    </citation>
    <scope>NUCLEOTIDE SEQUENCE</scope>
    <source>
        <strain evidence="1">MA461A</strain>
    </source>
</reference>